<feature type="domain" description="2Fe-2S ferredoxin-type" evidence="10">
    <location>
        <begin position="275"/>
        <end position="361"/>
    </location>
</feature>
<dbReference type="CDD" id="cd06215">
    <property type="entry name" value="FNR_iron_sulfur_binding_1"/>
    <property type="match status" value="1"/>
</dbReference>
<dbReference type="PROSITE" id="PS00197">
    <property type="entry name" value="2FE2S_FER_1"/>
    <property type="match status" value="1"/>
</dbReference>
<dbReference type="SUPFAM" id="SSF54292">
    <property type="entry name" value="2Fe-2S ferredoxin-like"/>
    <property type="match status" value="1"/>
</dbReference>
<evidence type="ECO:0000256" key="7">
    <source>
        <dbReference type="ARBA" id="ARBA00023004"/>
    </source>
</evidence>
<dbReference type="Pfam" id="PF00970">
    <property type="entry name" value="FAD_binding_6"/>
    <property type="match status" value="1"/>
</dbReference>
<dbReference type="RefSeq" id="WP_274164109.1">
    <property type="nucleotide sequence ID" value="NZ_JAJUBC010000008.1"/>
</dbReference>
<evidence type="ECO:0000256" key="4">
    <source>
        <dbReference type="ARBA" id="ARBA00022723"/>
    </source>
</evidence>
<dbReference type="Gene3D" id="3.40.50.80">
    <property type="entry name" value="Nucleotide-binding domain of ferredoxin-NADP reductase (FNR) module"/>
    <property type="match status" value="1"/>
</dbReference>
<dbReference type="Gene3D" id="3.10.20.30">
    <property type="match status" value="1"/>
</dbReference>
<feature type="domain" description="FAD-binding FR-type" evidence="11">
    <location>
        <begin position="8"/>
        <end position="111"/>
    </location>
</feature>
<dbReference type="Proteomes" id="UP001149400">
    <property type="component" value="Unassembled WGS sequence"/>
</dbReference>
<keyword evidence="8" id="KW-0411">Iron-sulfur</keyword>
<comment type="cofactor">
    <cofactor evidence="1">
        <name>FAD</name>
        <dbReference type="ChEBI" id="CHEBI:57692"/>
    </cofactor>
</comment>
<dbReference type="Pfam" id="PF00175">
    <property type="entry name" value="NAD_binding_1"/>
    <property type="match status" value="1"/>
</dbReference>
<dbReference type="InterPro" id="IPR008333">
    <property type="entry name" value="Cbr1-like_FAD-bd_dom"/>
</dbReference>
<evidence type="ECO:0000256" key="6">
    <source>
        <dbReference type="ARBA" id="ARBA00023002"/>
    </source>
</evidence>
<sequence>MFNAWQQHQAVQMTCMDKWQETPDTVSIKLTVPSQPTTYTFKPGQFVSLGAEINGKTQYRAYSLSSVPGEDHLQLTIKRVDNGLVSNHIVDHLNIGDTVSVLKPAGEFNCIDFPPKKNLGEKTKVLLVSAGCGITPVYSMATFWLQTQQDIEIDFLHVAKDKAQTIYLDQLETLNALHDNFSLKLLLKESGDAPHPQGRLNQAWLTQLVPDIHSRSVYLCGPASFMTDVRSYLVAEGVNLAHFHEESFSPSDENVIPRFAPENSGEHTDTAPAESGVQVHIPAFGQTVETQLGQTLADVLEDAGLPIIVACRSGVCGSCKCKVSAGHVASTSQETLTEEEIAQGYVLACSSTLSGDINIEL</sequence>
<dbReference type="InterPro" id="IPR017938">
    <property type="entry name" value="Riboflavin_synthase-like_b-brl"/>
</dbReference>
<name>A0ABT5QZ20_9GAMM</name>
<evidence type="ECO:0000256" key="9">
    <source>
        <dbReference type="ARBA" id="ARBA00061434"/>
    </source>
</evidence>
<dbReference type="InterPro" id="IPR039261">
    <property type="entry name" value="FNR_nucleotide-bd"/>
</dbReference>
<organism evidence="12 13">
    <name type="scientific">Enterovibrio gelatinilyticus</name>
    <dbReference type="NCBI Taxonomy" id="2899819"/>
    <lineage>
        <taxon>Bacteria</taxon>
        <taxon>Pseudomonadati</taxon>
        <taxon>Pseudomonadota</taxon>
        <taxon>Gammaproteobacteria</taxon>
        <taxon>Vibrionales</taxon>
        <taxon>Vibrionaceae</taxon>
        <taxon>Enterovibrio</taxon>
    </lineage>
</organism>
<dbReference type="PROSITE" id="PS51085">
    <property type="entry name" value="2FE2S_FER_2"/>
    <property type="match status" value="1"/>
</dbReference>
<reference evidence="12" key="1">
    <citation type="submission" date="2021-12" db="EMBL/GenBank/DDBJ databases">
        <title>Enterovibrio ZSDZ35 sp. nov. and Enterovibrio ZSDZ42 sp. nov., isolated from coastal seawater in Qingdao.</title>
        <authorList>
            <person name="Zhang P."/>
        </authorList>
    </citation>
    <scope>NUCLEOTIDE SEQUENCE</scope>
    <source>
        <strain evidence="12">ZSDZ42</strain>
    </source>
</reference>
<keyword evidence="13" id="KW-1185">Reference proteome</keyword>
<dbReference type="Gene3D" id="2.40.30.10">
    <property type="entry name" value="Translation factors"/>
    <property type="match status" value="1"/>
</dbReference>
<dbReference type="Pfam" id="PF00111">
    <property type="entry name" value="Fer2"/>
    <property type="match status" value="1"/>
</dbReference>
<dbReference type="SUPFAM" id="SSF63380">
    <property type="entry name" value="Riboflavin synthase domain-like"/>
    <property type="match status" value="1"/>
</dbReference>
<evidence type="ECO:0000256" key="3">
    <source>
        <dbReference type="ARBA" id="ARBA00022714"/>
    </source>
</evidence>
<keyword evidence="6" id="KW-0560">Oxidoreductase</keyword>
<evidence type="ECO:0000256" key="8">
    <source>
        <dbReference type="ARBA" id="ARBA00023014"/>
    </source>
</evidence>
<dbReference type="PROSITE" id="PS51384">
    <property type="entry name" value="FAD_FR"/>
    <property type="match status" value="1"/>
</dbReference>
<accession>A0ABT5QZ20</accession>
<keyword evidence="4" id="KW-0479">Metal-binding</keyword>
<keyword evidence="2" id="KW-0285">Flavoprotein</keyword>
<protein>
    <submittedName>
        <fullName evidence="12">Hybrid-cluster NAD(P)-dependent oxidoreductase</fullName>
    </submittedName>
</protein>
<evidence type="ECO:0000256" key="5">
    <source>
        <dbReference type="ARBA" id="ARBA00022827"/>
    </source>
</evidence>
<dbReference type="InterPro" id="IPR006058">
    <property type="entry name" value="2Fe2S_fd_BS"/>
</dbReference>
<dbReference type="InterPro" id="IPR001433">
    <property type="entry name" value="OxRdtase_FAD/NAD-bd"/>
</dbReference>
<evidence type="ECO:0000256" key="2">
    <source>
        <dbReference type="ARBA" id="ARBA00022630"/>
    </source>
</evidence>
<dbReference type="InterPro" id="IPR036010">
    <property type="entry name" value="2Fe-2S_ferredoxin-like_sf"/>
</dbReference>
<dbReference type="InterPro" id="IPR001041">
    <property type="entry name" value="2Fe-2S_ferredoxin-type"/>
</dbReference>
<dbReference type="SUPFAM" id="SSF52343">
    <property type="entry name" value="Ferredoxin reductase-like, C-terminal NADP-linked domain"/>
    <property type="match status" value="1"/>
</dbReference>
<gene>
    <name evidence="12" type="ORF">LRP50_08920</name>
</gene>
<dbReference type="InterPro" id="IPR012675">
    <property type="entry name" value="Beta-grasp_dom_sf"/>
</dbReference>
<dbReference type="InterPro" id="IPR050415">
    <property type="entry name" value="MRET"/>
</dbReference>
<comment type="similarity">
    <text evidence="9">In the N-terminal section; belongs to the FAD-binding oxidoreductase type 6 family.</text>
</comment>
<evidence type="ECO:0000259" key="11">
    <source>
        <dbReference type="PROSITE" id="PS51384"/>
    </source>
</evidence>
<evidence type="ECO:0000256" key="1">
    <source>
        <dbReference type="ARBA" id="ARBA00001974"/>
    </source>
</evidence>
<evidence type="ECO:0000259" key="10">
    <source>
        <dbReference type="PROSITE" id="PS51085"/>
    </source>
</evidence>
<dbReference type="PANTHER" id="PTHR47354">
    <property type="entry name" value="NADH OXIDOREDUCTASE HCR"/>
    <property type="match status" value="1"/>
</dbReference>
<evidence type="ECO:0000313" key="12">
    <source>
        <dbReference type="EMBL" id="MDD1793246.1"/>
    </source>
</evidence>
<dbReference type="EMBL" id="JAJUBC010000008">
    <property type="protein sequence ID" value="MDD1793246.1"/>
    <property type="molecule type" value="Genomic_DNA"/>
</dbReference>
<dbReference type="PANTHER" id="PTHR47354:SF6">
    <property type="entry name" value="NADH OXIDOREDUCTASE HCR"/>
    <property type="match status" value="1"/>
</dbReference>
<dbReference type="CDD" id="cd00207">
    <property type="entry name" value="fer2"/>
    <property type="match status" value="1"/>
</dbReference>
<keyword evidence="3" id="KW-0001">2Fe-2S</keyword>
<keyword evidence="5" id="KW-0274">FAD</keyword>
<dbReference type="InterPro" id="IPR017927">
    <property type="entry name" value="FAD-bd_FR_type"/>
</dbReference>
<proteinExistence type="inferred from homology"/>
<evidence type="ECO:0000313" key="13">
    <source>
        <dbReference type="Proteomes" id="UP001149400"/>
    </source>
</evidence>
<keyword evidence="7" id="KW-0408">Iron</keyword>
<comment type="caution">
    <text evidence="12">The sequence shown here is derived from an EMBL/GenBank/DDBJ whole genome shotgun (WGS) entry which is preliminary data.</text>
</comment>